<evidence type="ECO:0000256" key="2">
    <source>
        <dbReference type="ARBA" id="ARBA00017589"/>
    </source>
</evidence>
<evidence type="ECO:0000256" key="5">
    <source>
        <dbReference type="SAM" id="MobiDB-lite"/>
    </source>
</evidence>
<feature type="region of interest" description="Disordered" evidence="5">
    <location>
        <begin position="180"/>
        <end position="457"/>
    </location>
</feature>
<dbReference type="Proteomes" id="UP000800092">
    <property type="component" value="Unassembled WGS sequence"/>
</dbReference>
<dbReference type="GO" id="GO:0006271">
    <property type="term" value="P:DNA strand elongation involved in DNA replication"/>
    <property type="evidence" value="ECO:0007669"/>
    <property type="project" value="TreeGrafter"/>
</dbReference>
<dbReference type="GO" id="GO:0006297">
    <property type="term" value="P:nucleotide-excision repair, DNA gap filling"/>
    <property type="evidence" value="ECO:0007669"/>
    <property type="project" value="TreeGrafter"/>
</dbReference>
<feature type="compositionally biased region" description="Basic and acidic residues" evidence="5">
    <location>
        <begin position="400"/>
        <end position="413"/>
    </location>
</feature>
<reference evidence="6" key="1">
    <citation type="journal article" date="2020" name="Stud. Mycol.">
        <title>101 Dothideomycetes genomes: a test case for predicting lifestyles and emergence of pathogens.</title>
        <authorList>
            <person name="Haridas S."/>
            <person name="Albert R."/>
            <person name="Binder M."/>
            <person name="Bloem J."/>
            <person name="Labutti K."/>
            <person name="Salamov A."/>
            <person name="Andreopoulos B."/>
            <person name="Baker S."/>
            <person name="Barry K."/>
            <person name="Bills G."/>
            <person name="Bluhm B."/>
            <person name="Cannon C."/>
            <person name="Castanera R."/>
            <person name="Culley D."/>
            <person name="Daum C."/>
            <person name="Ezra D."/>
            <person name="Gonzalez J."/>
            <person name="Henrissat B."/>
            <person name="Kuo A."/>
            <person name="Liang C."/>
            <person name="Lipzen A."/>
            <person name="Lutzoni F."/>
            <person name="Magnuson J."/>
            <person name="Mondo S."/>
            <person name="Nolan M."/>
            <person name="Ohm R."/>
            <person name="Pangilinan J."/>
            <person name="Park H.-J."/>
            <person name="Ramirez L."/>
            <person name="Alfaro M."/>
            <person name="Sun H."/>
            <person name="Tritt A."/>
            <person name="Yoshinaga Y."/>
            <person name="Zwiers L.-H."/>
            <person name="Turgeon B."/>
            <person name="Goodwin S."/>
            <person name="Spatafora J."/>
            <person name="Crous P."/>
            <person name="Grigoriev I."/>
        </authorList>
    </citation>
    <scope>NUCLEOTIDE SEQUENCE</scope>
    <source>
        <strain evidence="6">Tuck. ex Michener</strain>
    </source>
</reference>
<feature type="compositionally biased region" description="Basic residues" evidence="5">
    <location>
        <begin position="386"/>
        <end position="399"/>
    </location>
</feature>
<dbReference type="InterPro" id="IPR041913">
    <property type="entry name" value="POLD3_sf"/>
</dbReference>
<sequence>MDKFTDYLAVNVFNEQRVVSYRALSRALKVHSNLAKQMLYDFHQKQNARKASSVHATYLITGTRNPQQPAQTNGVHSQDEDSLMQSDTFMSSSAPEPDAGTGEESIPVKSIILAKEEDLEEVKNQFENITSIHIYSLEPGTINDLQILTDCNREISTKYADEDPLQTWRQYGTIQNANVKRRSMRRPPPAAAPIVPVAAPKDTIEAAEQRTAKRPPSPRMKDIGPKKKDEGKEKSPETVAPPKPGPIVSSKPETTRKFVPPKKETSDLFKSFAKAKPKKQASASSAPQTPLTEDEPMAEAEEEEQEEDFRIKISTKEEREAKAKAKKDREEQLRKMMEDEDEEMADAPPAETTAQEDEVEESKPIDRPVSRDSAADKEATVTVSGGRRRGRRRVMKKKQMKDEDGYLVTKEEPAWESFSEDEPEVKKAKPLAVNSSAAKGKKGKAGQGNIMNFFAKK</sequence>
<dbReference type="InterPro" id="IPR019038">
    <property type="entry name" value="POLD3"/>
</dbReference>
<dbReference type="OrthoDB" id="514823at2759"/>
<accession>A0A6A6HQZ2</accession>
<gene>
    <name evidence="6" type="ORF">EV356DRAFT_2082</name>
</gene>
<name>A0A6A6HQZ2_VIRVR</name>
<feature type="compositionally biased region" description="Basic and acidic residues" evidence="5">
    <location>
        <begin position="361"/>
        <end position="379"/>
    </location>
</feature>
<feature type="compositionally biased region" description="Acidic residues" evidence="5">
    <location>
        <begin position="292"/>
        <end position="307"/>
    </location>
</feature>
<feature type="region of interest" description="Disordered" evidence="5">
    <location>
        <begin position="62"/>
        <end position="82"/>
    </location>
</feature>
<proteinExistence type="predicted"/>
<keyword evidence="3" id="KW-0235">DNA replication</keyword>
<dbReference type="AlphaFoldDB" id="A0A6A6HQZ2"/>
<dbReference type="GO" id="GO:0003887">
    <property type="term" value="F:DNA-directed DNA polymerase activity"/>
    <property type="evidence" value="ECO:0007669"/>
    <property type="project" value="TreeGrafter"/>
</dbReference>
<dbReference type="EMBL" id="ML991771">
    <property type="protein sequence ID" value="KAF2239860.1"/>
    <property type="molecule type" value="Genomic_DNA"/>
</dbReference>
<feature type="compositionally biased region" description="Basic and acidic residues" evidence="5">
    <location>
        <begin position="219"/>
        <end position="236"/>
    </location>
</feature>
<evidence type="ECO:0000256" key="3">
    <source>
        <dbReference type="ARBA" id="ARBA00022705"/>
    </source>
</evidence>
<feature type="compositionally biased region" description="Basic and acidic residues" evidence="5">
    <location>
        <begin position="253"/>
        <end position="267"/>
    </location>
</feature>
<comment type="subcellular location">
    <subcellularLocation>
        <location evidence="1">Nucleus</location>
    </subcellularLocation>
</comment>
<dbReference type="GO" id="GO:1904161">
    <property type="term" value="P:DNA synthesis involved in UV-damage excision repair"/>
    <property type="evidence" value="ECO:0007669"/>
    <property type="project" value="TreeGrafter"/>
</dbReference>
<protein>
    <recommendedName>
        <fullName evidence="2">DNA polymerase delta subunit 3</fullName>
    </recommendedName>
</protein>
<dbReference type="PANTHER" id="PTHR17598">
    <property type="entry name" value="DNA POLYMERASE DELTA SUBUNIT 3"/>
    <property type="match status" value="1"/>
</dbReference>
<dbReference type="GO" id="GO:0043625">
    <property type="term" value="C:delta DNA polymerase complex"/>
    <property type="evidence" value="ECO:0007669"/>
    <property type="project" value="InterPro"/>
</dbReference>
<keyword evidence="7" id="KW-1185">Reference proteome</keyword>
<evidence type="ECO:0000313" key="6">
    <source>
        <dbReference type="EMBL" id="KAF2239860.1"/>
    </source>
</evidence>
<evidence type="ECO:0000256" key="1">
    <source>
        <dbReference type="ARBA" id="ARBA00004123"/>
    </source>
</evidence>
<dbReference type="PANTHER" id="PTHR17598:SF13">
    <property type="entry name" value="DNA POLYMERASE DELTA SUBUNIT 3"/>
    <property type="match status" value="1"/>
</dbReference>
<feature type="compositionally biased region" description="Basic and acidic residues" evidence="5">
    <location>
        <begin position="308"/>
        <end position="337"/>
    </location>
</feature>
<keyword evidence="4" id="KW-0539">Nucleus</keyword>
<feature type="compositionally biased region" description="Basic and acidic residues" evidence="5">
    <location>
        <begin position="202"/>
        <end position="211"/>
    </location>
</feature>
<evidence type="ECO:0000256" key="4">
    <source>
        <dbReference type="ARBA" id="ARBA00023242"/>
    </source>
</evidence>
<feature type="compositionally biased region" description="Polar residues" evidence="5">
    <location>
        <begin position="62"/>
        <end position="76"/>
    </location>
</feature>
<evidence type="ECO:0000313" key="7">
    <source>
        <dbReference type="Proteomes" id="UP000800092"/>
    </source>
</evidence>
<dbReference type="Gene3D" id="3.90.1030.20">
    <property type="entry name" value="DNA polymerase delta, p66 (Cdc27) subunit, wHTH domain"/>
    <property type="match status" value="1"/>
</dbReference>
<organism evidence="6 7">
    <name type="scientific">Viridothelium virens</name>
    <name type="common">Speckled blister lichen</name>
    <name type="synonym">Trypethelium virens</name>
    <dbReference type="NCBI Taxonomy" id="1048519"/>
    <lineage>
        <taxon>Eukaryota</taxon>
        <taxon>Fungi</taxon>
        <taxon>Dikarya</taxon>
        <taxon>Ascomycota</taxon>
        <taxon>Pezizomycotina</taxon>
        <taxon>Dothideomycetes</taxon>
        <taxon>Dothideomycetes incertae sedis</taxon>
        <taxon>Trypetheliales</taxon>
        <taxon>Trypetheliaceae</taxon>
        <taxon>Viridothelium</taxon>
    </lineage>
</organism>
<dbReference type="Pfam" id="PF09507">
    <property type="entry name" value="CDC27"/>
    <property type="match status" value="1"/>
</dbReference>